<comment type="caution">
    <text evidence="5">The sequence shown here is derived from an EMBL/GenBank/DDBJ whole genome shotgun (WGS) entry which is preliminary data.</text>
</comment>
<dbReference type="PANTHER" id="PTHR21666">
    <property type="entry name" value="PEPTIDASE-RELATED"/>
    <property type="match status" value="1"/>
</dbReference>
<evidence type="ECO:0000256" key="1">
    <source>
        <dbReference type="ARBA" id="ARBA00022729"/>
    </source>
</evidence>
<dbReference type="SUPFAM" id="SSF51261">
    <property type="entry name" value="Duplicated hybrid motif"/>
    <property type="match status" value="1"/>
</dbReference>
<feature type="region of interest" description="Disordered" evidence="3">
    <location>
        <begin position="212"/>
        <end position="233"/>
    </location>
</feature>
<dbReference type="Proteomes" id="UP000244962">
    <property type="component" value="Unassembled WGS sequence"/>
</dbReference>
<keyword evidence="1" id="KW-0732">Signal</keyword>
<evidence type="ECO:0000259" key="4">
    <source>
        <dbReference type="Pfam" id="PF01551"/>
    </source>
</evidence>
<dbReference type="Gene3D" id="2.70.70.10">
    <property type="entry name" value="Glucose Permease (Domain IIA)"/>
    <property type="match status" value="1"/>
</dbReference>
<evidence type="ECO:0000256" key="3">
    <source>
        <dbReference type="SAM" id="MobiDB-lite"/>
    </source>
</evidence>
<evidence type="ECO:0000256" key="2">
    <source>
        <dbReference type="SAM" id="Coils"/>
    </source>
</evidence>
<dbReference type="InterPro" id="IPR016047">
    <property type="entry name" value="M23ase_b-sheet_dom"/>
</dbReference>
<keyword evidence="2" id="KW-0175">Coiled coil</keyword>
<sequence length="385" mass="39973">MVEDLPRSRAIPGARPRGRETDDLPGRRGVDDASAARMSRRAGRVMSADQDQGARASLPEAERHRSIFRSHSRRAAHALPRASEQQPRRLQNRGDARHARPARTHGGGLRTAFAVMLALPGLFLTAALPYQGASPAAAGGTDGLNDTGLQSFTVSAGTRPNIERDLYSATSMEELTAARAAAAAVLAAAEAEAEAAEAEAAALAALEARDEYNSDADSPGAKSRPSDSDTYFDLDDSELTEFLLGRSGTWVRPVEAPVSSPYGPRHIICNAAGCSNSFHDGVDFGAGCGTPVEAVSAGRVVFVGDAGAYGNRVIVDHGGGIESIYGHLSGGSFAVEVGDLIEAGTVVAEVGVTGVVSGCHLDLKIRVEGEYGSPVAYLAARGVTV</sequence>
<organism evidence="5 6">
    <name type="scientific">Mycetocola zhujimingii</name>
    <dbReference type="NCBI Taxonomy" id="2079792"/>
    <lineage>
        <taxon>Bacteria</taxon>
        <taxon>Bacillati</taxon>
        <taxon>Actinomycetota</taxon>
        <taxon>Actinomycetes</taxon>
        <taxon>Micrococcales</taxon>
        <taxon>Microbacteriaceae</taxon>
        <taxon>Mycetocola</taxon>
    </lineage>
</organism>
<accession>A0A2U1TI49</accession>
<feature type="domain" description="M23ase beta-sheet core" evidence="4">
    <location>
        <begin position="278"/>
        <end position="371"/>
    </location>
</feature>
<proteinExistence type="predicted"/>
<feature type="region of interest" description="Disordered" evidence="3">
    <location>
        <begin position="1"/>
        <end position="105"/>
    </location>
</feature>
<reference evidence="6" key="1">
    <citation type="submission" date="2018-04" db="EMBL/GenBank/DDBJ databases">
        <authorList>
            <person name="Liu S."/>
            <person name="Wang Z."/>
            <person name="Li J."/>
        </authorList>
    </citation>
    <scope>NUCLEOTIDE SEQUENCE [LARGE SCALE GENOMIC DNA]</scope>
    <source>
        <strain evidence="6">622</strain>
    </source>
</reference>
<dbReference type="RefSeq" id="WP_108962270.1">
    <property type="nucleotide sequence ID" value="NZ_QEFB01000001.1"/>
</dbReference>
<feature type="coiled-coil region" evidence="2">
    <location>
        <begin position="172"/>
        <end position="208"/>
    </location>
</feature>
<dbReference type="InterPro" id="IPR011055">
    <property type="entry name" value="Dup_hybrid_motif"/>
</dbReference>
<feature type="compositionally biased region" description="Basic residues" evidence="3">
    <location>
        <begin position="66"/>
        <end position="76"/>
    </location>
</feature>
<dbReference type="GO" id="GO:0004222">
    <property type="term" value="F:metalloendopeptidase activity"/>
    <property type="evidence" value="ECO:0007669"/>
    <property type="project" value="TreeGrafter"/>
</dbReference>
<evidence type="ECO:0000313" key="6">
    <source>
        <dbReference type="Proteomes" id="UP000244962"/>
    </source>
</evidence>
<evidence type="ECO:0000313" key="5">
    <source>
        <dbReference type="EMBL" id="PWC08565.1"/>
    </source>
</evidence>
<dbReference type="Pfam" id="PF01551">
    <property type="entry name" value="Peptidase_M23"/>
    <property type="match status" value="1"/>
</dbReference>
<dbReference type="AlphaFoldDB" id="A0A2U1TI49"/>
<dbReference type="EMBL" id="QEFB01000001">
    <property type="protein sequence ID" value="PWC08565.1"/>
    <property type="molecule type" value="Genomic_DNA"/>
</dbReference>
<gene>
    <name evidence="5" type="ORF">DF223_04385</name>
</gene>
<protein>
    <recommendedName>
        <fullName evidence="4">M23ase beta-sheet core domain-containing protein</fullName>
    </recommendedName>
</protein>
<dbReference type="PANTHER" id="PTHR21666:SF289">
    <property type="entry name" value="L-ALA--D-GLU ENDOPEPTIDASE"/>
    <property type="match status" value="1"/>
</dbReference>
<feature type="compositionally biased region" description="Basic and acidic residues" evidence="3">
    <location>
        <begin position="17"/>
        <end position="31"/>
    </location>
</feature>
<dbReference type="CDD" id="cd12797">
    <property type="entry name" value="M23_peptidase"/>
    <property type="match status" value="1"/>
</dbReference>
<dbReference type="InterPro" id="IPR050570">
    <property type="entry name" value="Cell_wall_metabolism_enzyme"/>
</dbReference>
<name>A0A2U1TI49_9MICO</name>
<keyword evidence="6" id="KW-1185">Reference proteome</keyword>